<feature type="chain" id="PRO_5022836437" description="DUF4174 domain-containing protein" evidence="2">
    <location>
        <begin position="22"/>
        <end position="198"/>
    </location>
</feature>
<keyword evidence="2" id="KW-0732">Signal</keyword>
<dbReference type="PROSITE" id="PS51257">
    <property type="entry name" value="PROKAR_LIPOPROTEIN"/>
    <property type="match status" value="1"/>
</dbReference>
<accession>A0A5C6C668</accession>
<feature type="transmembrane region" description="Helical" evidence="1">
    <location>
        <begin position="173"/>
        <end position="192"/>
    </location>
</feature>
<organism evidence="3 4">
    <name type="scientific">Allorhodopirellula heiligendammensis</name>
    <dbReference type="NCBI Taxonomy" id="2714739"/>
    <lineage>
        <taxon>Bacteria</taxon>
        <taxon>Pseudomonadati</taxon>
        <taxon>Planctomycetota</taxon>
        <taxon>Planctomycetia</taxon>
        <taxon>Pirellulales</taxon>
        <taxon>Pirellulaceae</taxon>
        <taxon>Allorhodopirellula</taxon>
    </lineage>
</organism>
<keyword evidence="4" id="KW-1185">Reference proteome</keyword>
<evidence type="ECO:0008006" key="5">
    <source>
        <dbReference type="Google" id="ProtNLM"/>
    </source>
</evidence>
<sequence length="198" mass="21249">MFLRFAFLVCVALLSCSVSPAGTPADDSGRYQLIFVGDSGEFAEFFREHSGLRSLASKCRVVRYSVDDTLFKTRFAKSMPAGSSPPAFIFARPDSGVLYLATRDSLPASADAFYSDLRTCYRLAGEGSDGAETRDGGRARLGGRLLDSLGKLPAIRRELDGINSSLSRIRSDSAVLVALAVVAALLLAHLLTPPRPAR</sequence>
<reference evidence="3 4" key="1">
    <citation type="journal article" date="2020" name="Antonie Van Leeuwenhoek">
        <title>Rhodopirellula heiligendammensis sp. nov., Rhodopirellula pilleata sp. nov., and Rhodopirellula solitaria sp. nov. isolated from natural or artificial marine surfaces in Northern Germany and California, USA, and emended description of the genus Rhodopirellula.</title>
        <authorList>
            <person name="Kallscheuer N."/>
            <person name="Wiegand S."/>
            <person name="Jogler M."/>
            <person name="Boedeker C."/>
            <person name="Peeters S.H."/>
            <person name="Rast P."/>
            <person name="Heuer A."/>
            <person name="Jetten M.S.M."/>
            <person name="Rohde M."/>
            <person name="Jogler C."/>
        </authorList>
    </citation>
    <scope>NUCLEOTIDE SEQUENCE [LARGE SCALE GENOMIC DNA]</scope>
    <source>
        <strain evidence="3 4">Poly21</strain>
    </source>
</reference>
<keyword evidence="1" id="KW-0472">Membrane</keyword>
<evidence type="ECO:0000256" key="2">
    <source>
        <dbReference type="SAM" id="SignalP"/>
    </source>
</evidence>
<dbReference type="RefSeq" id="WP_146406327.1">
    <property type="nucleotide sequence ID" value="NZ_SJPU01000001.1"/>
</dbReference>
<keyword evidence="1" id="KW-1133">Transmembrane helix</keyword>
<name>A0A5C6C668_9BACT</name>
<proteinExistence type="predicted"/>
<dbReference type="AlphaFoldDB" id="A0A5C6C668"/>
<protein>
    <recommendedName>
        <fullName evidence="5">DUF4174 domain-containing protein</fullName>
    </recommendedName>
</protein>
<evidence type="ECO:0000256" key="1">
    <source>
        <dbReference type="SAM" id="Phobius"/>
    </source>
</evidence>
<evidence type="ECO:0000313" key="3">
    <source>
        <dbReference type="EMBL" id="TWU19542.1"/>
    </source>
</evidence>
<comment type="caution">
    <text evidence="3">The sequence shown here is derived from an EMBL/GenBank/DDBJ whole genome shotgun (WGS) entry which is preliminary data.</text>
</comment>
<dbReference type="OrthoDB" id="9916548at2"/>
<feature type="signal peptide" evidence="2">
    <location>
        <begin position="1"/>
        <end position="21"/>
    </location>
</feature>
<gene>
    <name evidence="3" type="ORF">Poly21_17160</name>
</gene>
<dbReference type="EMBL" id="SJPU01000001">
    <property type="protein sequence ID" value="TWU19542.1"/>
    <property type="molecule type" value="Genomic_DNA"/>
</dbReference>
<keyword evidence="1" id="KW-0812">Transmembrane</keyword>
<dbReference type="Proteomes" id="UP000319908">
    <property type="component" value="Unassembled WGS sequence"/>
</dbReference>
<evidence type="ECO:0000313" key="4">
    <source>
        <dbReference type="Proteomes" id="UP000319908"/>
    </source>
</evidence>